<keyword evidence="2" id="KW-1185">Reference proteome</keyword>
<evidence type="ECO:0000313" key="2">
    <source>
        <dbReference type="Proteomes" id="UP000261620"/>
    </source>
</evidence>
<proteinExistence type="predicted"/>
<protein>
    <submittedName>
        <fullName evidence="1">Uncharacterized protein</fullName>
    </submittedName>
</protein>
<reference evidence="1" key="1">
    <citation type="submission" date="2025-08" db="UniProtKB">
        <authorList>
            <consortium name="Ensembl"/>
        </authorList>
    </citation>
    <scope>IDENTIFICATION</scope>
</reference>
<sequence length="93" mass="10728">MRLGYIKMKLASEREYPDLSKPNNHMAKVLTTDTYITCMMSFRLGLIIQVKTQAGIICEDRRGNLQTSISHWTRFSARPSPWTQKSRKLSCCS</sequence>
<dbReference type="Ensembl" id="ENSMMOT00000019793.1">
    <property type="protein sequence ID" value="ENSMMOP00000019466.1"/>
    <property type="gene ID" value="ENSMMOG00000014766.1"/>
</dbReference>
<dbReference type="Proteomes" id="UP000261620">
    <property type="component" value="Unplaced"/>
</dbReference>
<evidence type="ECO:0000313" key="1">
    <source>
        <dbReference type="Ensembl" id="ENSMMOP00000019466.1"/>
    </source>
</evidence>
<dbReference type="AlphaFoldDB" id="A0A3Q3XAV6"/>
<reference evidence="1" key="2">
    <citation type="submission" date="2025-09" db="UniProtKB">
        <authorList>
            <consortium name="Ensembl"/>
        </authorList>
    </citation>
    <scope>IDENTIFICATION</scope>
</reference>
<organism evidence="1 2">
    <name type="scientific">Mola mola</name>
    <name type="common">Ocean sunfish</name>
    <name type="synonym">Tetraodon mola</name>
    <dbReference type="NCBI Taxonomy" id="94237"/>
    <lineage>
        <taxon>Eukaryota</taxon>
        <taxon>Metazoa</taxon>
        <taxon>Chordata</taxon>
        <taxon>Craniata</taxon>
        <taxon>Vertebrata</taxon>
        <taxon>Euteleostomi</taxon>
        <taxon>Actinopterygii</taxon>
        <taxon>Neopterygii</taxon>
        <taxon>Teleostei</taxon>
        <taxon>Neoteleostei</taxon>
        <taxon>Acanthomorphata</taxon>
        <taxon>Eupercaria</taxon>
        <taxon>Tetraodontiformes</taxon>
        <taxon>Molidae</taxon>
        <taxon>Mola</taxon>
    </lineage>
</organism>
<accession>A0A3Q3XAV6</accession>
<name>A0A3Q3XAV6_MOLML</name>